<feature type="transmembrane region" description="Helical" evidence="15">
    <location>
        <begin position="443"/>
        <end position="459"/>
    </location>
</feature>
<dbReference type="GO" id="GO:0005506">
    <property type="term" value="F:iron ion binding"/>
    <property type="evidence" value="ECO:0007669"/>
    <property type="project" value="InterPro"/>
</dbReference>
<evidence type="ECO:0000256" key="14">
    <source>
        <dbReference type="PIRSR" id="PIRSR602401-1"/>
    </source>
</evidence>
<dbReference type="PANTHER" id="PTHR24291:SF106">
    <property type="entry name" value="CYTOCHROME P450 4G1-RELATED"/>
    <property type="match status" value="1"/>
</dbReference>
<dbReference type="InParanoid" id="A0A5N4AP69"/>
<evidence type="ECO:0000256" key="2">
    <source>
        <dbReference type="ARBA" id="ARBA00003690"/>
    </source>
</evidence>
<keyword evidence="15" id="KW-1133">Transmembrane helix</keyword>
<dbReference type="Proteomes" id="UP000327044">
    <property type="component" value="Unassembled WGS sequence"/>
</dbReference>
<dbReference type="CDD" id="cd20628">
    <property type="entry name" value="CYP4"/>
    <property type="match status" value="2"/>
</dbReference>
<keyword evidence="17" id="KW-1185">Reference proteome</keyword>
<comment type="caution">
    <text evidence="16">The sequence shown here is derived from an EMBL/GenBank/DDBJ whole genome shotgun (WGS) entry which is preliminary data.</text>
</comment>
<dbReference type="GO" id="GO:0004497">
    <property type="term" value="F:monooxygenase activity"/>
    <property type="evidence" value="ECO:0007669"/>
    <property type="project" value="UniProtKB-KW"/>
</dbReference>
<comment type="subcellular location">
    <subcellularLocation>
        <location evidence="4">Endoplasmic reticulum membrane</location>
        <topology evidence="4">Peripheral membrane protein</topology>
    </subcellularLocation>
    <subcellularLocation>
        <location evidence="3">Microsome membrane</location>
        <topology evidence="3">Peripheral membrane protein</topology>
    </subcellularLocation>
</comment>
<keyword evidence="7 14" id="KW-0479">Metal-binding</keyword>
<evidence type="ECO:0000256" key="5">
    <source>
        <dbReference type="ARBA" id="ARBA00010617"/>
    </source>
</evidence>
<protein>
    <recommendedName>
        <fullName evidence="18">Cytochrome P450</fullName>
    </recommendedName>
</protein>
<evidence type="ECO:0000256" key="12">
    <source>
        <dbReference type="ARBA" id="ARBA00023033"/>
    </source>
</evidence>
<keyword evidence="12" id="KW-0503">Monooxygenase</keyword>
<evidence type="ECO:0000256" key="3">
    <source>
        <dbReference type="ARBA" id="ARBA00004174"/>
    </source>
</evidence>
<dbReference type="GO" id="GO:0020037">
    <property type="term" value="F:heme binding"/>
    <property type="evidence" value="ECO:0007669"/>
    <property type="project" value="InterPro"/>
</dbReference>
<feature type="transmembrane region" description="Helical" evidence="15">
    <location>
        <begin position="497"/>
        <end position="521"/>
    </location>
</feature>
<comment type="similarity">
    <text evidence="5">Belongs to the cytochrome P450 family.</text>
</comment>
<comment type="cofactor">
    <cofactor evidence="1 14">
        <name>heme</name>
        <dbReference type="ChEBI" id="CHEBI:30413"/>
    </cofactor>
</comment>
<evidence type="ECO:0000313" key="16">
    <source>
        <dbReference type="EMBL" id="KAB0799101.1"/>
    </source>
</evidence>
<evidence type="ECO:0000256" key="15">
    <source>
        <dbReference type="SAM" id="Phobius"/>
    </source>
</evidence>
<dbReference type="SUPFAM" id="SSF48264">
    <property type="entry name" value="Cytochrome P450"/>
    <property type="match status" value="2"/>
</dbReference>
<name>A0A5N4AP69_PHOPY</name>
<keyword evidence="8" id="KW-0256">Endoplasmic reticulum</keyword>
<gene>
    <name evidence="16" type="ORF">PPYR_06981</name>
</gene>
<sequence length="1042" mass="119877">MVIALLIIWSGVVLFWYWYNRRHLVKLGSQIPGPVAYPLIGNGLTFWGKPEEVFKKLREIFTMYSRLVAIWLGPKLHVALFDANDVEVVLKSKAVEKAEEYKFLKPWLGDSLLISTGSKFKRNKKLIMPSFHVNNLKRFLDVFNDHALVLVESLREKVGEGEFDIQSYLSTCTINVLLETVMGINKETLGDQATKYSHYVHKLSGLAHMRVYKFWLRPDIIFRFSKVRREQDKYIEIIHGLTEKVIQERKKRWYESKLRDDEGEEKWTVFMDSLLGAKDENGVGLTDEDIKAEVMTMMFAGQDTTTTTLGFTLSLLGIYQDIQDKVLKELDEVFGSSNRPITYDDILKLQYLEQVVQETLRLYPPIPLIAKKPVADIQLDTCAIPAGCTVGIMIMGIQRDPKQFPNPMRFNPDNFLPENIKARNPYSYMPFSAGSRMCVGSKYATILIKVILAMILRSYRVSATRRERQFKLAGQVVLKRCEGYLKARMTLSDAEDVILFTTLHVFGFLFVPFVILWFIYWRRSQRNLIVLAEKLPGPKGWPIIGNALDFIGTSPDIFTNVYKHTYDYDRIIRLWIGPKLMVFLLDPRDAEIILSSHVHIDKSAEYKFFKPWLGNGLLVSTGQTWRSHRKLIAPTFHLNVLKGFIDLFNVNSKATVEKMKLEEGKIFDCHDYMSEATVEMLLETAMGVSKTTQDQSGFEYAMAVMKMCDILHLRHTKLWLRPDWLFNLTKYGKIQKHLLHIIHGLTKKVVKNKKEYFNQGMRGTAAVVPREMQSNQHGTHKTSVEGISFGQSIGLKDDLDVDDNDVGEKKRMAFLDLMIEASQNGANITDEEIKEQVDTIMFEGHDTTAAGSSFFLSLMAAHPEVQDKVIKEMDDIFGSSERSATFADTLEMKYLERCILETLRMYPPVPVIARQLKRNVPLANGDYTLPNGCTVIVCTYKIHRLPHIYTNPDKFDPDNFLPERTSNRHYYAFIPFSAGPRSCVGRKYAMLKLKVLLSTIMRNFRIKSDLKEKDFQLQGDIILKRAEGFKIRLESRKPLSEN</sequence>
<organism evidence="16 17">
    <name type="scientific">Photinus pyralis</name>
    <name type="common">Common eastern firefly</name>
    <name type="synonym">Lampyris pyralis</name>
    <dbReference type="NCBI Taxonomy" id="7054"/>
    <lineage>
        <taxon>Eukaryota</taxon>
        <taxon>Metazoa</taxon>
        <taxon>Ecdysozoa</taxon>
        <taxon>Arthropoda</taxon>
        <taxon>Hexapoda</taxon>
        <taxon>Insecta</taxon>
        <taxon>Pterygota</taxon>
        <taxon>Neoptera</taxon>
        <taxon>Endopterygota</taxon>
        <taxon>Coleoptera</taxon>
        <taxon>Polyphaga</taxon>
        <taxon>Elateriformia</taxon>
        <taxon>Elateroidea</taxon>
        <taxon>Lampyridae</taxon>
        <taxon>Lampyrinae</taxon>
        <taxon>Photinus</taxon>
    </lineage>
</organism>
<evidence type="ECO:0000256" key="13">
    <source>
        <dbReference type="ARBA" id="ARBA00023136"/>
    </source>
</evidence>
<comment type="function">
    <text evidence="2">May be involved in the metabolism of insect hormones and in the breakdown of synthetic insecticides.</text>
</comment>
<evidence type="ECO:0000256" key="8">
    <source>
        <dbReference type="ARBA" id="ARBA00022824"/>
    </source>
</evidence>
<evidence type="ECO:0000256" key="11">
    <source>
        <dbReference type="ARBA" id="ARBA00023004"/>
    </source>
</evidence>
<keyword evidence="9" id="KW-0492">Microsome</keyword>
<dbReference type="PROSITE" id="PS00086">
    <property type="entry name" value="CYTOCHROME_P450"/>
    <property type="match status" value="2"/>
</dbReference>
<dbReference type="EMBL" id="VVIM01000005">
    <property type="protein sequence ID" value="KAB0799101.1"/>
    <property type="molecule type" value="Genomic_DNA"/>
</dbReference>
<evidence type="ECO:0000256" key="6">
    <source>
        <dbReference type="ARBA" id="ARBA00022617"/>
    </source>
</evidence>
<dbReference type="Gene3D" id="1.10.630.10">
    <property type="entry name" value="Cytochrome P450"/>
    <property type="match status" value="2"/>
</dbReference>
<evidence type="ECO:0000256" key="1">
    <source>
        <dbReference type="ARBA" id="ARBA00001971"/>
    </source>
</evidence>
<keyword evidence="13 15" id="KW-0472">Membrane</keyword>
<keyword evidence="15" id="KW-0812">Transmembrane</keyword>
<dbReference type="FunCoup" id="A0A5N4AP69">
    <property type="interactions" value="12"/>
</dbReference>
<evidence type="ECO:0008006" key="18">
    <source>
        <dbReference type="Google" id="ProtNLM"/>
    </source>
</evidence>
<dbReference type="InterPro" id="IPR001128">
    <property type="entry name" value="Cyt_P450"/>
</dbReference>
<dbReference type="GO" id="GO:0016705">
    <property type="term" value="F:oxidoreductase activity, acting on paired donors, with incorporation or reduction of molecular oxygen"/>
    <property type="evidence" value="ECO:0007669"/>
    <property type="project" value="InterPro"/>
</dbReference>
<dbReference type="GO" id="GO:0005789">
    <property type="term" value="C:endoplasmic reticulum membrane"/>
    <property type="evidence" value="ECO:0007669"/>
    <property type="project" value="UniProtKB-SubCell"/>
</dbReference>
<dbReference type="InterPro" id="IPR036396">
    <property type="entry name" value="Cyt_P450_sf"/>
</dbReference>
<evidence type="ECO:0000256" key="9">
    <source>
        <dbReference type="ARBA" id="ARBA00022848"/>
    </source>
</evidence>
<evidence type="ECO:0000256" key="7">
    <source>
        <dbReference type="ARBA" id="ARBA00022723"/>
    </source>
</evidence>
<dbReference type="Pfam" id="PF00067">
    <property type="entry name" value="p450"/>
    <property type="match status" value="2"/>
</dbReference>
<dbReference type="InterPro" id="IPR002401">
    <property type="entry name" value="Cyt_P450_E_grp-I"/>
</dbReference>
<proteinExistence type="inferred from homology"/>
<dbReference type="InterPro" id="IPR050196">
    <property type="entry name" value="Cytochrome_P450_Monoox"/>
</dbReference>
<dbReference type="FunFam" id="1.10.630.10:FF:000035">
    <property type="entry name" value="CYtochrome P450 family"/>
    <property type="match status" value="1"/>
</dbReference>
<reference evidence="16 17" key="1">
    <citation type="journal article" date="2018" name="Elife">
        <title>Firefly genomes illuminate parallel origins of bioluminescence in beetles.</title>
        <authorList>
            <person name="Fallon T.R."/>
            <person name="Lower S.E."/>
            <person name="Chang C.H."/>
            <person name="Bessho-Uehara M."/>
            <person name="Martin G.J."/>
            <person name="Bewick A.J."/>
            <person name="Behringer M."/>
            <person name="Debat H.J."/>
            <person name="Wong I."/>
            <person name="Day J.C."/>
            <person name="Suvorov A."/>
            <person name="Silva C.J."/>
            <person name="Stanger-Hall K.F."/>
            <person name="Hall D.W."/>
            <person name="Schmitz R.J."/>
            <person name="Nelson D.R."/>
            <person name="Lewis S.M."/>
            <person name="Shigenobu S."/>
            <person name="Bybee S.M."/>
            <person name="Larracuente A.M."/>
            <person name="Oba Y."/>
            <person name="Weng J.K."/>
        </authorList>
    </citation>
    <scope>NUCLEOTIDE SEQUENCE [LARGE SCALE GENOMIC DNA]</scope>
    <source>
        <strain evidence="16">1611_PpyrPB1</strain>
        <tissue evidence="16">Whole body</tissue>
    </source>
</reference>
<evidence type="ECO:0000256" key="4">
    <source>
        <dbReference type="ARBA" id="ARBA00004406"/>
    </source>
</evidence>
<dbReference type="PRINTS" id="PR00463">
    <property type="entry name" value="EP450I"/>
</dbReference>
<dbReference type="PANTHER" id="PTHR24291">
    <property type="entry name" value="CYTOCHROME P450 FAMILY 4"/>
    <property type="match status" value="1"/>
</dbReference>
<keyword evidence="10" id="KW-0560">Oxidoreductase</keyword>
<keyword evidence="11 14" id="KW-0408">Iron</keyword>
<keyword evidence="6 14" id="KW-0349">Heme</keyword>
<evidence type="ECO:0000313" key="17">
    <source>
        <dbReference type="Proteomes" id="UP000327044"/>
    </source>
</evidence>
<accession>A0A5N4AP69</accession>
<dbReference type="PRINTS" id="PR00385">
    <property type="entry name" value="P450"/>
</dbReference>
<feature type="binding site" description="axial binding residue" evidence="14">
    <location>
        <position position="983"/>
    </location>
    <ligand>
        <name>heme</name>
        <dbReference type="ChEBI" id="CHEBI:30413"/>
    </ligand>
    <ligandPart>
        <name>Fe</name>
        <dbReference type="ChEBI" id="CHEBI:18248"/>
    </ligandPart>
</feature>
<dbReference type="AlphaFoldDB" id="A0A5N4AP69"/>
<dbReference type="InterPro" id="IPR017972">
    <property type="entry name" value="Cyt_P450_CS"/>
</dbReference>
<evidence type="ECO:0000256" key="10">
    <source>
        <dbReference type="ARBA" id="ARBA00023002"/>
    </source>
</evidence>